<keyword evidence="3" id="KW-1185">Reference proteome</keyword>
<dbReference type="EMBL" id="CAJOBG010079614">
    <property type="protein sequence ID" value="CAF4626879.1"/>
    <property type="molecule type" value="Genomic_DNA"/>
</dbReference>
<evidence type="ECO:0000313" key="2">
    <source>
        <dbReference type="EMBL" id="CAF4626879.1"/>
    </source>
</evidence>
<evidence type="ECO:0000313" key="3">
    <source>
        <dbReference type="Proteomes" id="UP000663866"/>
    </source>
</evidence>
<proteinExistence type="predicted"/>
<comment type="caution">
    <text evidence="2">The sequence shown here is derived from an EMBL/GenBank/DDBJ whole genome shotgun (WGS) entry which is preliminary data.</text>
</comment>
<sequence>TQHDQIVINNYSDESSSIYESSDYISNNVTSSDTSQDRSEFLSNITGGM</sequence>
<name>A0A821DVA7_9BILA</name>
<feature type="region of interest" description="Disordered" evidence="1">
    <location>
        <begin position="28"/>
        <end position="49"/>
    </location>
</feature>
<feature type="non-terminal residue" evidence="2">
    <location>
        <position position="1"/>
    </location>
</feature>
<reference evidence="2" key="1">
    <citation type="submission" date="2021-02" db="EMBL/GenBank/DDBJ databases">
        <authorList>
            <person name="Nowell W R."/>
        </authorList>
    </citation>
    <scope>NUCLEOTIDE SEQUENCE</scope>
</reference>
<dbReference type="Proteomes" id="UP000663866">
    <property type="component" value="Unassembled WGS sequence"/>
</dbReference>
<gene>
    <name evidence="2" type="ORF">OVN521_LOCUS46095</name>
</gene>
<evidence type="ECO:0000256" key="1">
    <source>
        <dbReference type="SAM" id="MobiDB-lite"/>
    </source>
</evidence>
<protein>
    <submittedName>
        <fullName evidence="2">Uncharacterized protein</fullName>
    </submittedName>
</protein>
<dbReference type="AlphaFoldDB" id="A0A821DVA7"/>
<accession>A0A821DVA7</accession>
<organism evidence="2 3">
    <name type="scientific">Rotaria magnacalcarata</name>
    <dbReference type="NCBI Taxonomy" id="392030"/>
    <lineage>
        <taxon>Eukaryota</taxon>
        <taxon>Metazoa</taxon>
        <taxon>Spiralia</taxon>
        <taxon>Gnathifera</taxon>
        <taxon>Rotifera</taxon>
        <taxon>Eurotatoria</taxon>
        <taxon>Bdelloidea</taxon>
        <taxon>Philodinida</taxon>
        <taxon>Philodinidae</taxon>
        <taxon>Rotaria</taxon>
    </lineage>
</organism>